<reference evidence="1 2" key="1">
    <citation type="journal article" date="2008" name="Int. J. Syst. Evol. Microbiol.">
        <title>Description of Roseateles aquatilis sp. nov. and Roseateles terrae sp. nov., in the class Betaproteobacteria, and emended description of the genus Roseateles.</title>
        <authorList>
            <person name="Gomila M."/>
            <person name="Bowien B."/>
            <person name="Falsen E."/>
            <person name="Moore E.R."/>
            <person name="Lalucat J."/>
        </authorList>
    </citation>
    <scope>NUCLEOTIDE SEQUENCE [LARGE SCALE GENOMIC DNA]</scope>
    <source>
        <strain evidence="1 2">CCUG 48205</strain>
    </source>
</reference>
<organism evidence="1 2">
    <name type="scientific">Roseateles aquatilis</name>
    <dbReference type="NCBI Taxonomy" id="431061"/>
    <lineage>
        <taxon>Bacteria</taxon>
        <taxon>Pseudomonadati</taxon>
        <taxon>Pseudomonadota</taxon>
        <taxon>Betaproteobacteria</taxon>
        <taxon>Burkholderiales</taxon>
        <taxon>Sphaerotilaceae</taxon>
        <taxon>Roseateles</taxon>
    </lineage>
</organism>
<dbReference type="Gene3D" id="3.30.2020.40">
    <property type="entry name" value="Uncharacterised protein PF10387, DUF2442"/>
    <property type="match status" value="1"/>
</dbReference>
<comment type="caution">
    <text evidence="1">The sequence shown here is derived from an EMBL/GenBank/DDBJ whole genome shotgun (WGS) entry which is preliminary data.</text>
</comment>
<proteinExistence type="predicted"/>
<accession>A0A246JC69</accession>
<protein>
    <submittedName>
        <fullName evidence="1">Uncharacterized protein</fullName>
    </submittedName>
</protein>
<dbReference type="Pfam" id="PF10387">
    <property type="entry name" value="DUF2442"/>
    <property type="match status" value="1"/>
</dbReference>
<evidence type="ECO:0000313" key="2">
    <source>
        <dbReference type="Proteomes" id="UP000197468"/>
    </source>
</evidence>
<gene>
    <name evidence="1" type="ORF">CDN99_12875</name>
</gene>
<name>A0A246JC69_9BURK</name>
<sequence>MAGIDPERDVDVSAGPFPHLDLDLDLDAPPDARPAADPIGAQAYEAADMQGALQRSLLPAAVAVRYDGETDRVTVILDTGVELAFAPRLVQGLGSAEIDDLSEAEISPSGHGLHFPRLNADVYLPGLLEGVMGTRRWMAAMARATPLRVVPRDAPWEIKRP</sequence>
<dbReference type="RefSeq" id="WP_088385282.1">
    <property type="nucleotide sequence ID" value="NZ_NIOF01000005.1"/>
</dbReference>
<dbReference type="Proteomes" id="UP000197468">
    <property type="component" value="Unassembled WGS sequence"/>
</dbReference>
<dbReference type="AlphaFoldDB" id="A0A246JC69"/>
<dbReference type="EMBL" id="NIOF01000005">
    <property type="protein sequence ID" value="OWQ90262.1"/>
    <property type="molecule type" value="Genomic_DNA"/>
</dbReference>
<evidence type="ECO:0000313" key="1">
    <source>
        <dbReference type="EMBL" id="OWQ90262.1"/>
    </source>
</evidence>
<dbReference type="OrthoDB" id="8563470at2"/>
<dbReference type="InterPro" id="IPR018841">
    <property type="entry name" value="DUF2442"/>
</dbReference>
<keyword evidence="2" id="KW-1185">Reference proteome</keyword>